<protein>
    <submittedName>
        <fullName evidence="3">5'-nucleotidase</fullName>
    </submittedName>
</protein>
<proteinExistence type="predicted"/>
<sequence length="50" mass="5610">MGEDCSRFGYAQMKTGNFVQEAPVLHNPFDDDPILEKALKKLLPPKVHPS</sequence>
<keyword evidence="2" id="KW-1185">Reference proteome</keyword>
<organism evidence="2 3">
    <name type="scientific">Toxocara canis</name>
    <name type="common">Canine roundworm</name>
    <dbReference type="NCBI Taxonomy" id="6265"/>
    <lineage>
        <taxon>Eukaryota</taxon>
        <taxon>Metazoa</taxon>
        <taxon>Ecdysozoa</taxon>
        <taxon>Nematoda</taxon>
        <taxon>Chromadorea</taxon>
        <taxon>Rhabditida</taxon>
        <taxon>Spirurina</taxon>
        <taxon>Ascaridomorpha</taxon>
        <taxon>Ascaridoidea</taxon>
        <taxon>Toxocaridae</taxon>
        <taxon>Toxocara</taxon>
    </lineage>
</organism>
<reference evidence="3" key="1">
    <citation type="submission" date="2016-06" db="UniProtKB">
        <authorList>
            <consortium name="WormBaseParasite"/>
        </authorList>
    </citation>
    <scope>IDENTIFICATION</scope>
</reference>
<dbReference type="AlphaFoldDB" id="A0A183U9I8"/>
<dbReference type="EMBL" id="UYWY01011472">
    <property type="protein sequence ID" value="VDM34339.1"/>
    <property type="molecule type" value="Genomic_DNA"/>
</dbReference>
<reference evidence="1 2" key="2">
    <citation type="submission" date="2018-11" db="EMBL/GenBank/DDBJ databases">
        <authorList>
            <consortium name="Pathogen Informatics"/>
        </authorList>
    </citation>
    <scope>NUCLEOTIDE SEQUENCE [LARGE SCALE GENOMIC DNA]</scope>
</reference>
<dbReference type="WBParaSite" id="TCNE_0000515801-mRNA-1">
    <property type="protein sequence ID" value="TCNE_0000515801-mRNA-1"/>
    <property type="gene ID" value="TCNE_0000515801"/>
</dbReference>
<evidence type="ECO:0000313" key="3">
    <source>
        <dbReference type="WBParaSite" id="TCNE_0000515801-mRNA-1"/>
    </source>
</evidence>
<dbReference type="Proteomes" id="UP000050794">
    <property type="component" value="Unassembled WGS sequence"/>
</dbReference>
<gene>
    <name evidence="1" type="ORF">TCNE_LOCUS5157</name>
</gene>
<evidence type="ECO:0000313" key="1">
    <source>
        <dbReference type="EMBL" id="VDM34339.1"/>
    </source>
</evidence>
<evidence type="ECO:0000313" key="2">
    <source>
        <dbReference type="Proteomes" id="UP000050794"/>
    </source>
</evidence>
<name>A0A183U9I8_TOXCA</name>
<accession>A0A183U9I8</accession>